<keyword evidence="10" id="KW-0472">Membrane</keyword>
<dbReference type="GO" id="GO:0016705">
    <property type="term" value="F:oxidoreductase activity, acting on paired donors, with incorporation or reduction of molecular oxygen"/>
    <property type="evidence" value="ECO:0007669"/>
    <property type="project" value="InterPro"/>
</dbReference>
<comment type="similarity">
    <text evidence="2 9">Belongs to the cytochrome P450 family.</text>
</comment>
<evidence type="ECO:0008006" key="13">
    <source>
        <dbReference type="Google" id="ProtNLM"/>
    </source>
</evidence>
<evidence type="ECO:0000313" key="12">
    <source>
        <dbReference type="Proteomes" id="UP001152523"/>
    </source>
</evidence>
<dbReference type="Gene3D" id="1.10.630.10">
    <property type="entry name" value="Cytochrome P450"/>
    <property type="match status" value="1"/>
</dbReference>
<feature type="transmembrane region" description="Helical" evidence="10">
    <location>
        <begin position="12"/>
        <end position="31"/>
    </location>
</feature>
<dbReference type="InterPro" id="IPR002401">
    <property type="entry name" value="Cyt_P450_E_grp-I"/>
</dbReference>
<comment type="caution">
    <text evidence="11">The sequence shown here is derived from an EMBL/GenBank/DDBJ whole genome shotgun (WGS) entry which is preliminary data.</text>
</comment>
<evidence type="ECO:0000256" key="5">
    <source>
        <dbReference type="ARBA" id="ARBA00023002"/>
    </source>
</evidence>
<keyword evidence="10" id="KW-0812">Transmembrane</keyword>
<dbReference type="GO" id="GO:0005506">
    <property type="term" value="F:iron ion binding"/>
    <property type="evidence" value="ECO:0007669"/>
    <property type="project" value="InterPro"/>
</dbReference>
<dbReference type="EMBL" id="CAMAPF010000930">
    <property type="protein sequence ID" value="CAH9123540.1"/>
    <property type="molecule type" value="Genomic_DNA"/>
</dbReference>
<dbReference type="InterPro" id="IPR017972">
    <property type="entry name" value="Cyt_P450_CS"/>
</dbReference>
<dbReference type="InterPro" id="IPR036396">
    <property type="entry name" value="Cyt_P450_sf"/>
</dbReference>
<dbReference type="PRINTS" id="PR00463">
    <property type="entry name" value="EP450I"/>
</dbReference>
<dbReference type="PROSITE" id="PS00086">
    <property type="entry name" value="CYTOCHROME_P450"/>
    <property type="match status" value="1"/>
</dbReference>
<keyword evidence="5 9" id="KW-0560">Oxidoreductase</keyword>
<gene>
    <name evidence="11" type="ORF">CEPIT_LOCUS25294</name>
</gene>
<evidence type="ECO:0000256" key="10">
    <source>
        <dbReference type="SAM" id="Phobius"/>
    </source>
</evidence>
<evidence type="ECO:0000256" key="6">
    <source>
        <dbReference type="ARBA" id="ARBA00023004"/>
    </source>
</evidence>
<name>A0AAV0ELW7_9ASTE</name>
<dbReference type="Proteomes" id="UP001152523">
    <property type="component" value="Unassembled WGS sequence"/>
</dbReference>
<keyword evidence="10" id="KW-1133">Transmembrane helix</keyword>
<dbReference type="GO" id="GO:0020037">
    <property type="term" value="F:heme binding"/>
    <property type="evidence" value="ECO:0007669"/>
    <property type="project" value="InterPro"/>
</dbReference>
<feature type="binding site" description="axial binding residue" evidence="8">
    <location>
        <position position="493"/>
    </location>
    <ligand>
        <name>heme</name>
        <dbReference type="ChEBI" id="CHEBI:30413"/>
    </ligand>
    <ligandPart>
        <name>Fe</name>
        <dbReference type="ChEBI" id="CHEBI:18248"/>
    </ligandPart>
</feature>
<proteinExistence type="inferred from homology"/>
<reference evidence="11" key="1">
    <citation type="submission" date="2022-07" db="EMBL/GenBank/DDBJ databases">
        <authorList>
            <person name="Macas J."/>
            <person name="Novak P."/>
            <person name="Neumann P."/>
        </authorList>
    </citation>
    <scope>NUCLEOTIDE SEQUENCE</scope>
</reference>
<dbReference type="Pfam" id="PF00067">
    <property type="entry name" value="p450"/>
    <property type="match status" value="2"/>
</dbReference>
<evidence type="ECO:0000256" key="8">
    <source>
        <dbReference type="PIRSR" id="PIRSR602401-1"/>
    </source>
</evidence>
<evidence type="ECO:0000256" key="1">
    <source>
        <dbReference type="ARBA" id="ARBA00001971"/>
    </source>
</evidence>
<keyword evidence="4 8" id="KW-0479">Metal-binding</keyword>
<keyword evidence="6 8" id="KW-0408">Iron</keyword>
<dbReference type="PANTHER" id="PTHR47944">
    <property type="entry name" value="CYTOCHROME P450 98A9"/>
    <property type="match status" value="1"/>
</dbReference>
<accession>A0AAV0ELW7</accession>
<organism evidence="11 12">
    <name type="scientific">Cuscuta epithymum</name>
    <dbReference type="NCBI Taxonomy" id="186058"/>
    <lineage>
        <taxon>Eukaryota</taxon>
        <taxon>Viridiplantae</taxon>
        <taxon>Streptophyta</taxon>
        <taxon>Embryophyta</taxon>
        <taxon>Tracheophyta</taxon>
        <taxon>Spermatophyta</taxon>
        <taxon>Magnoliopsida</taxon>
        <taxon>eudicotyledons</taxon>
        <taxon>Gunneridae</taxon>
        <taxon>Pentapetalae</taxon>
        <taxon>asterids</taxon>
        <taxon>lamiids</taxon>
        <taxon>Solanales</taxon>
        <taxon>Convolvulaceae</taxon>
        <taxon>Cuscuteae</taxon>
        <taxon>Cuscuta</taxon>
        <taxon>Cuscuta subgen. Cuscuta</taxon>
    </lineage>
</organism>
<evidence type="ECO:0000256" key="2">
    <source>
        <dbReference type="ARBA" id="ARBA00010617"/>
    </source>
</evidence>
<keyword evidence="7 9" id="KW-0503">Monooxygenase</keyword>
<protein>
    <recommendedName>
        <fullName evidence="13">Cytochrome P450</fullName>
    </recommendedName>
</protein>
<dbReference type="PANTHER" id="PTHR47944:SF4">
    <property type="entry name" value="OS09G0441700 PROTEIN"/>
    <property type="match status" value="1"/>
</dbReference>
<keyword evidence="12" id="KW-1185">Reference proteome</keyword>
<evidence type="ECO:0000256" key="7">
    <source>
        <dbReference type="ARBA" id="ARBA00023033"/>
    </source>
</evidence>
<dbReference type="AlphaFoldDB" id="A0AAV0ELW7"/>
<dbReference type="GO" id="GO:0044550">
    <property type="term" value="P:secondary metabolite biosynthetic process"/>
    <property type="evidence" value="ECO:0007669"/>
    <property type="project" value="UniProtKB-ARBA"/>
</dbReference>
<dbReference type="GO" id="GO:0004497">
    <property type="term" value="F:monooxygenase activity"/>
    <property type="evidence" value="ECO:0007669"/>
    <property type="project" value="UniProtKB-KW"/>
</dbReference>
<comment type="cofactor">
    <cofactor evidence="1 8">
        <name>heme</name>
        <dbReference type="ChEBI" id="CHEBI:30413"/>
    </cofactor>
</comment>
<sequence>MGLAIWDGGSISYYPCIIGAVLIIATTMVTMRFHRNPKRRFPPLPPGPKGWPLLGSLPQLVKAKKMMIPSRWILKLMDEMKTEIACIRLGSTYVIPVTSPELANEFLKKQDKVFSLRPTFTSLNITSNGFKGVFSMPPNDKWKKLRRILVSHVLSPAVHDWLQGKRMEEADNLVCSVYNNSSSVVDVRSIARHYCGNVIRRMTLGKRYFDNNNNMNGRSPGPQEEEQVEALFTLLSYTFVFGIADYMPWLGVFDIDGHISMLNKAFESARKYIDPIIDERISMWKNGTKRIKDDLVDVLITLHNEVDGSPLLTHDEIKDLIFVSCKNILSIPNYVSCFLFLGCPKEMMIATVDNPSNAFEWALAEMLNQPQILEKATQELDNVVGRERFVHETDLSQLNYIKACIRETFRLHPIAPFNVPHVSSENAIVGGYFIPKGSIILASRYGLGRNPRVWEDELKFIPERHLNQSPTNEVVLTDLESKVLSFSTGRRGCVGVRLGSLITTMLFARLLQAFTWTTPPISPTIPLVESKRDFSLQNPLLAIAKPRLPNSLYRAA</sequence>
<evidence type="ECO:0000256" key="9">
    <source>
        <dbReference type="RuleBase" id="RU000461"/>
    </source>
</evidence>
<evidence type="ECO:0000256" key="4">
    <source>
        <dbReference type="ARBA" id="ARBA00022723"/>
    </source>
</evidence>
<evidence type="ECO:0000313" key="11">
    <source>
        <dbReference type="EMBL" id="CAH9123540.1"/>
    </source>
</evidence>
<dbReference type="InterPro" id="IPR001128">
    <property type="entry name" value="Cyt_P450"/>
</dbReference>
<keyword evidence="3 8" id="KW-0349">Heme</keyword>
<evidence type="ECO:0000256" key="3">
    <source>
        <dbReference type="ARBA" id="ARBA00022617"/>
    </source>
</evidence>
<dbReference type="SUPFAM" id="SSF48264">
    <property type="entry name" value="Cytochrome P450"/>
    <property type="match status" value="1"/>
</dbReference>